<dbReference type="InterPro" id="IPR012337">
    <property type="entry name" value="RNaseH-like_sf"/>
</dbReference>
<protein>
    <recommendedName>
        <fullName evidence="6">Endonuclease</fullName>
    </recommendedName>
</protein>
<keyword evidence="5" id="KW-1185">Reference proteome</keyword>
<dbReference type="Gene3D" id="3.10.10.10">
    <property type="entry name" value="HIV Type 1 Reverse Transcriptase, subunit A, domain 1"/>
    <property type="match status" value="1"/>
</dbReference>
<dbReference type="InterPro" id="IPR005312">
    <property type="entry name" value="DUF1759"/>
</dbReference>
<dbReference type="InterPro" id="IPR043128">
    <property type="entry name" value="Rev_trsase/Diguanyl_cyclase"/>
</dbReference>
<evidence type="ECO:0000259" key="2">
    <source>
        <dbReference type="PROSITE" id="PS50175"/>
    </source>
</evidence>
<dbReference type="Pfam" id="PF18701">
    <property type="entry name" value="DUF5641"/>
    <property type="match status" value="1"/>
</dbReference>
<dbReference type="InterPro" id="IPR001584">
    <property type="entry name" value="Integrase_cat-core"/>
</dbReference>
<accession>A0ABM1YVQ3</accession>
<dbReference type="Gene3D" id="3.30.70.270">
    <property type="match status" value="1"/>
</dbReference>
<evidence type="ECO:0000256" key="1">
    <source>
        <dbReference type="SAM" id="MobiDB-lite"/>
    </source>
</evidence>
<dbReference type="PROSITE" id="PS50994">
    <property type="entry name" value="INTEGRASE"/>
    <property type="match status" value="1"/>
</dbReference>
<dbReference type="GeneID" id="134290816"/>
<name>A0ABM1YVQ3_AEDAL</name>
<dbReference type="InterPro" id="IPR008042">
    <property type="entry name" value="Retrotrans_Pao"/>
</dbReference>
<dbReference type="InterPro" id="IPR043502">
    <property type="entry name" value="DNA/RNA_pol_sf"/>
</dbReference>
<dbReference type="Gene3D" id="3.30.420.10">
    <property type="entry name" value="Ribonuclease H-like superfamily/Ribonuclease H"/>
    <property type="match status" value="1"/>
</dbReference>
<sequence>MPVSDDYRLLCKQERSVRISLENLKEFVQSHQAGADRHDVDLRLAKLDEIWQKFTDVRMRIELLTDGAADDEISTDTEETEETKLQRHVKLQRQHDRDNARILKDFENEVYQLKKALFSMLQAGPSRVQQPQHHQPAAVPQSKVKLPELKLPTFSGRMTDWVTFRDTYKNLIHNDNSLSDMDKFTYLRTSLTGEALQEIAAIEMSSANYAIAWEALENAFENKKLLVMTHLDSLFSLEPLRQESFETLSKLVNGFEKNLQMLTKIGEDPDGWSTLLQYMLCKRLHPTTLRQWESHYNSKEVPNYKDLVKFLKSYCSVLQSITPVKPFQTEARKPVRPSISHAGVQPPSSCPFCGEPAHSAFKCAKFSKMRISERVDVVKKHSLCLNCLSSGHIARFCTRGSCFHCGQRHHSLLHANSSTTANPSSKSGQSNGNQQMKKPQGQNTQPPQAKPTPNGHSTHTQPTQSGRTEPPNSTNASNAHSHISATDSPSTSYHTTPLATTRHVPHTVLLSTAVVNLCDQFGNSLLARALLDSGSQRCYISEAMSQRLKFKRTREHLPIAGIGGSRTASTQAVFAEVHSLVTKYVTNLKFHVLPRVTVDLPTRSIDIRSWNVPKELVLADPTFHESGAVDLIIGAEVYLELMIAERQIKLGDSGPILQNTLLGWIVSGGIPDESASLPAVSACATEKIEEGLARFFELESCRTTSTLSLEESACEAHFEKTTKRDSSGRFVVQLPKKQFMIDRLGDTQAIATRRYMALERRLDTDPAVKKMYIEFIDEYLRMQHMREISPRDLSTFPVTYFLPHHAVLKPDSTTTKLRVVFDASCASTSGVSLNEALMVGPVVQEDLTSIALRFRLRKYAMTADIEKMYRMIKMHPMDHSLQCIMWREDATKPIRFFVLTTVTYGTSSAPYLATRCLRKLAEDEKAKFPVAADTIIYEFYVDDMLKSVDSVEEAVQLSKDLIHVLGTAGLTLRKWSSNSRELLDQIPPYLREERSSLDLELSNPTVKTLGIKWEPRSDIFRFTVPQWNPATEITKRIILSDFAKLFDPLGLVGPSLVPAKVFLQDLWRTKCSWNETVPDELQNWWREFRESLEDLTQLRVPRWVAFGSDTISAELHMFCDASMKAYGACIYLRCTSFDGTVTAALLTAKSRVAPLEDLEKKRKQTSIPRLELSSALTGVHLFEKVVQSIKITAQPYFWTDSMIVKCWIAAAPSRWNVFVANRVSEIQHITRGGIWNHIAGLENPADVLSRGMPPDQLKDYEMWWQGPPWLRLDKSSWPTTATINPKDLDPSLLEERTTVAAPAQVVEPSPIFGLRSSLQDLVRIVSLLRRFVYNCRNPDGRKTGLVKHEERSEALHQLLILAQQESFPEDLIALRRTGEVKPTSKLRKLAPRLVNGIILVGGRLQNANISAGRKHPIVLDNHHPLSTIIAFHYHQKNLHAGQQLLIASMREKYWPLSARNLARRVIHRCVKCFRARPTAHEQLMADLPAERVTPAPPFMRVGVDYCGPFYIQYPYRKGGPIKCFVAVFVCLAVKAVHLEVVGDLTTQAFIAALKRFVSRRGRPEILMCDNATNFVGARRELDELRKLFNNQDFVKAITKETSWENINFKFIPAKSPNFGGLWEAAVKSMKEHLKRTLGNTVLVSDEMATLVAQIEACLNSRPLTPLSYDANDLEILTPGHFLVGRPLTAIPEPSLQDLNESRLSKWQRVQYFLQRIWNRWSTQYLSNLHTRTKWTKQRNNLFVGTMVLLCEDNVPPLKWRLGRVTEIHPGKDGNIRVVKVHTKDGDFLRAISKVCVLPIRDNESTPASAHEED</sequence>
<proteinExistence type="predicted"/>
<dbReference type="Proteomes" id="UP000069940">
    <property type="component" value="Unassembled WGS sequence"/>
</dbReference>
<reference evidence="5" key="1">
    <citation type="journal article" date="2015" name="Proc. Natl. Acad. Sci. U.S.A.">
        <title>Genome sequence of the Asian Tiger mosquito, Aedes albopictus, reveals insights into its biology, genetics, and evolution.</title>
        <authorList>
            <person name="Chen X.G."/>
            <person name="Jiang X."/>
            <person name="Gu J."/>
            <person name="Xu M."/>
            <person name="Wu Y."/>
            <person name="Deng Y."/>
            <person name="Zhang C."/>
            <person name="Bonizzoni M."/>
            <person name="Dermauw W."/>
            <person name="Vontas J."/>
            <person name="Armbruster P."/>
            <person name="Huang X."/>
            <person name="Yang Y."/>
            <person name="Zhang H."/>
            <person name="He W."/>
            <person name="Peng H."/>
            <person name="Liu Y."/>
            <person name="Wu K."/>
            <person name="Chen J."/>
            <person name="Lirakis M."/>
            <person name="Topalis P."/>
            <person name="Van Leeuwen T."/>
            <person name="Hall A.B."/>
            <person name="Jiang X."/>
            <person name="Thorpe C."/>
            <person name="Mueller R.L."/>
            <person name="Sun C."/>
            <person name="Waterhouse R.M."/>
            <person name="Yan G."/>
            <person name="Tu Z.J."/>
            <person name="Fang X."/>
            <person name="James A.A."/>
        </authorList>
    </citation>
    <scope>NUCLEOTIDE SEQUENCE [LARGE SCALE GENOMIC DNA]</scope>
    <source>
        <strain evidence="5">Foshan</strain>
    </source>
</reference>
<organism evidence="4 5">
    <name type="scientific">Aedes albopictus</name>
    <name type="common">Asian tiger mosquito</name>
    <name type="synonym">Stegomyia albopicta</name>
    <dbReference type="NCBI Taxonomy" id="7160"/>
    <lineage>
        <taxon>Eukaryota</taxon>
        <taxon>Metazoa</taxon>
        <taxon>Ecdysozoa</taxon>
        <taxon>Arthropoda</taxon>
        <taxon>Hexapoda</taxon>
        <taxon>Insecta</taxon>
        <taxon>Pterygota</taxon>
        <taxon>Neoptera</taxon>
        <taxon>Endopterygota</taxon>
        <taxon>Diptera</taxon>
        <taxon>Nematocera</taxon>
        <taxon>Culicoidea</taxon>
        <taxon>Culicidae</taxon>
        <taxon>Culicinae</taxon>
        <taxon>Aedini</taxon>
        <taxon>Aedes</taxon>
        <taxon>Stegomyia</taxon>
    </lineage>
</organism>
<dbReference type="InterPro" id="IPR001878">
    <property type="entry name" value="Znf_CCHC"/>
</dbReference>
<reference evidence="4" key="2">
    <citation type="submission" date="2025-05" db="UniProtKB">
        <authorList>
            <consortium name="EnsemblMetazoa"/>
        </authorList>
    </citation>
    <scope>IDENTIFICATION</scope>
    <source>
        <strain evidence="4">Foshan</strain>
    </source>
</reference>
<dbReference type="InterPro" id="IPR001995">
    <property type="entry name" value="Peptidase_A2_cat"/>
</dbReference>
<dbReference type="Pfam" id="PF05380">
    <property type="entry name" value="Peptidase_A17"/>
    <property type="match status" value="1"/>
</dbReference>
<evidence type="ECO:0000313" key="4">
    <source>
        <dbReference type="EnsemblMetazoa" id="AALFPA23_012570.P18027"/>
    </source>
</evidence>
<dbReference type="EnsemblMetazoa" id="AALFPA23_012570.R18027">
    <property type="protein sequence ID" value="AALFPA23_012570.P18027"/>
    <property type="gene ID" value="AALFPA23_012570"/>
</dbReference>
<dbReference type="InterPro" id="IPR040676">
    <property type="entry name" value="DUF5641"/>
</dbReference>
<evidence type="ECO:0000313" key="5">
    <source>
        <dbReference type="Proteomes" id="UP000069940"/>
    </source>
</evidence>
<feature type="domain" description="Integrase catalytic" evidence="3">
    <location>
        <begin position="1492"/>
        <end position="1686"/>
    </location>
</feature>
<feature type="domain" description="Peptidase A2" evidence="2">
    <location>
        <begin position="527"/>
        <end position="564"/>
    </location>
</feature>
<dbReference type="RefSeq" id="XP_062714005.1">
    <property type="nucleotide sequence ID" value="XM_062858021.1"/>
</dbReference>
<feature type="region of interest" description="Disordered" evidence="1">
    <location>
        <begin position="416"/>
        <end position="497"/>
    </location>
</feature>
<dbReference type="Pfam" id="PF03564">
    <property type="entry name" value="DUF1759"/>
    <property type="match status" value="1"/>
</dbReference>
<dbReference type="PANTHER" id="PTHR47331">
    <property type="entry name" value="PHD-TYPE DOMAIN-CONTAINING PROTEIN"/>
    <property type="match status" value="1"/>
</dbReference>
<dbReference type="PROSITE" id="PS50175">
    <property type="entry name" value="ASP_PROT_RETROV"/>
    <property type="match status" value="1"/>
</dbReference>
<dbReference type="InterPro" id="IPR036397">
    <property type="entry name" value="RNaseH_sf"/>
</dbReference>
<dbReference type="PANTHER" id="PTHR47331:SF1">
    <property type="entry name" value="GAG-LIKE PROTEIN"/>
    <property type="match status" value="1"/>
</dbReference>
<evidence type="ECO:0000259" key="3">
    <source>
        <dbReference type="PROSITE" id="PS50994"/>
    </source>
</evidence>
<feature type="compositionally biased region" description="Low complexity" evidence="1">
    <location>
        <begin position="424"/>
        <end position="435"/>
    </location>
</feature>
<dbReference type="SUPFAM" id="SSF56672">
    <property type="entry name" value="DNA/RNA polymerases"/>
    <property type="match status" value="1"/>
</dbReference>
<dbReference type="SMART" id="SM00343">
    <property type="entry name" value="ZnF_C2HC"/>
    <property type="match status" value="2"/>
</dbReference>
<feature type="compositionally biased region" description="Polar residues" evidence="1">
    <location>
        <begin position="454"/>
        <end position="497"/>
    </location>
</feature>
<evidence type="ECO:0008006" key="6">
    <source>
        <dbReference type="Google" id="ProtNLM"/>
    </source>
</evidence>
<feature type="compositionally biased region" description="Polar residues" evidence="1">
    <location>
        <begin position="436"/>
        <end position="447"/>
    </location>
</feature>
<dbReference type="CDD" id="cd01644">
    <property type="entry name" value="RT_pepA17"/>
    <property type="match status" value="1"/>
</dbReference>
<dbReference type="SUPFAM" id="SSF53098">
    <property type="entry name" value="Ribonuclease H-like"/>
    <property type="match status" value="1"/>
</dbReference>